<protein>
    <submittedName>
        <fullName evidence="4">DNA-binding transcriptional regulator, IclR family</fullName>
    </submittedName>
</protein>
<accession>A0A222VZ98</accession>
<dbReference type="GO" id="GO:0003677">
    <property type="term" value="F:DNA binding"/>
    <property type="evidence" value="ECO:0007669"/>
    <property type="project" value="UniProtKB-KW"/>
</dbReference>
<dbReference type="STRING" id="530584.SAMN05421630_1011166"/>
<evidence type="ECO:0000256" key="2">
    <source>
        <dbReference type="ARBA" id="ARBA00023125"/>
    </source>
</evidence>
<proteinExistence type="predicted"/>
<dbReference type="EMBL" id="FMZE01000001">
    <property type="protein sequence ID" value="SDC29191.1"/>
    <property type="molecule type" value="Genomic_DNA"/>
</dbReference>
<keyword evidence="5" id="KW-1185">Reference proteome</keyword>
<dbReference type="Pfam" id="PF09339">
    <property type="entry name" value="HTH_IclR"/>
    <property type="match status" value="1"/>
</dbReference>
<keyword evidence="2 4" id="KW-0238">DNA-binding</keyword>
<dbReference type="SUPFAM" id="SSF46785">
    <property type="entry name" value="Winged helix' DNA-binding domain"/>
    <property type="match status" value="1"/>
</dbReference>
<dbReference type="SMART" id="SM00346">
    <property type="entry name" value="HTH_ICLR"/>
    <property type="match status" value="1"/>
</dbReference>
<organism evidence="4 5">
    <name type="scientific">Prauserella marina</name>
    <dbReference type="NCBI Taxonomy" id="530584"/>
    <lineage>
        <taxon>Bacteria</taxon>
        <taxon>Bacillati</taxon>
        <taxon>Actinomycetota</taxon>
        <taxon>Actinomycetes</taxon>
        <taxon>Pseudonocardiales</taxon>
        <taxon>Pseudonocardiaceae</taxon>
        <taxon>Prauserella</taxon>
    </lineage>
</organism>
<reference evidence="4 5" key="1">
    <citation type="submission" date="2016-10" db="EMBL/GenBank/DDBJ databases">
        <authorList>
            <person name="de Groot N.N."/>
        </authorList>
    </citation>
    <scope>NUCLEOTIDE SEQUENCE [LARGE SCALE GENOMIC DNA]</scope>
    <source>
        <strain evidence="4 5">CGMCC 4.5506</strain>
    </source>
</reference>
<evidence type="ECO:0000256" key="3">
    <source>
        <dbReference type="ARBA" id="ARBA00023163"/>
    </source>
</evidence>
<evidence type="ECO:0000313" key="4">
    <source>
        <dbReference type="EMBL" id="SDC29191.1"/>
    </source>
</evidence>
<dbReference type="Proteomes" id="UP000199494">
    <property type="component" value="Unassembled WGS sequence"/>
</dbReference>
<dbReference type="InterPro" id="IPR005471">
    <property type="entry name" value="Tscrpt_reg_IclR_N"/>
</dbReference>
<dbReference type="InterPro" id="IPR050707">
    <property type="entry name" value="HTH_MetabolicPath_Reg"/>
</dbReference>
<dbReference type="PROSITE" id="PS51078">
    <property type="entry name" value="ICLR_ED"/>
    <property type="match status" value="1"/>
</dbReference>
<dbReference type="PANTHER" id="PTHR30136">
    <property type="entry name" value="HELIX-TURN-HELIX TRANSCRIPTIONAL REGULATOR, ICLR FAMILY"/>
    <property type="match status" value="1"/>
</dbReference>
<dbReference type="GO" id="GO:0045892">
    <property type="term" value="P:negative regulation of DNA-templated transcription"/>
    <property type="evidence" value="ECO:0007669"/>
    <property type="project" value="TreeGrafter"/>
</dbReference>
<name>A0A222VZ98_9PSEU</name>
<dbReference type="OrthoDB" id="60629at2"/>
<dbReference type="InterPro" id="IPR029016">
    <property type="entry name" value="GAF-like_dom_sf"/>
</dbReference>
<evidence type="ECO:0000256" key="1">
    <source>
        <dbReference type="ARBA" id="ARBA00023015"/>
    </source>
</evidence>
<dbReference type="AlphaFoldDB" id="A0A222VZ98"/>
<keyword evidence="1" id="KW-0805">Transcription regulation</keyword>
<sequence length="257" mass="28047">MANERRSVLRRALRILDTFSDSANDLNLSEISRRSGVPLTTAHRIVGELHAWGALERNEAGEYRIGLRLWEVAALAPRSVGLQRIALPFMQDLYETTHRGVHLAVRTQDEVVFVERFVSPERASARPRVGGRYALHATAVGLVLLAHAPLELQEDVLGGPLESFTPQTYSSGRELRQVLADVRRSGYAVSDRQIDPDFVSVAAPIRGADDTVVAALSLIVPYTESHGPGLGHLVQATARGISRALGAHRPSNMRKGG</sequence>
<keyword evidence="3" id="KW-0804">Transcription</keyword>
<dbReference type="SUPFAM" id="SSF55781">
    <property type="entry name" value="GAF domain-like"/>
    <property type="match status" value="1"/>
</dbReference>
<dbReference type="Pfam" id="PF01614">
    <property type="entry name" value="IclR_C"/>
    <property type="match status" value="1"/>
</dbReference>
<dbReference type="Gene3D" id="1.10.10.10">
    <property type="entry name" value="Winged helix-like DNA-binding domain superfamily/Winged helix DNA-binding domain"/>
    <property type="match status" value="1"/>
</dbReference>
<gene>
    <name evidence="4" type="ORF">SAMN05421630_1011166</name>
</gene>
<dbReference type="PANTHER" id="PTHR30136:SF24">
    <property type="entry name" value="HTH-TYPE TRANSCRIPTIONAL REPRESSOR ALLR"/>
    <property type="match status" value="1"/>
</dbReference>
<dbReference type="InterPro" id="IPR014757">
    <property type="entry name" value="Tscrpt_reg_IclR_C"/>
</dbReference>
<dbReference type="InterPro" id="IPR036390">
    <property type="entry name" value="WH_DNA-bd_sf"/>
</dbReference>
<dbReference type="PROSITE" id="PS51077">
    <property type="entry name" value="HTH_ICLR"/>
    <property type="match status" value="1"/>
</dbReference>
<dbReference type="GO" id="GO:0003700">
    <property type="term" value="F:DNA-binding transcription factor activity"/>
    <property type="evidence" value="ECO:0007669"/>
    <property type="project" value="TreeGrafter"/>
</dbReference>
<dbReference type="KEGG" id="pmad:BAY61_13910"/>
<dbReference type="InterPro" id="IPR036388">
    <property type="entry name" value="WH-like_DNA-bd_sf"/>
</dbReference>
<evidence type="ECO:0000313" key="5">
    <source>
        <dbReference type="Proteomes" id="UP000199494"/>
    </source>
</evidence>
<dbReference type="Gene3D" id="3.30.450.40">
    <property type="match status" value="1"/>
</dbReference>